<keyword evidence="4 5" id="KW-0143">Chaperone</keyword>
<dbReference type="NCBIfam" id="TIGR02273">
    <property type="entry name" value="16S_RimM"/>
    <property type="match status" value="1"/>
</dbReference>
<dbReference type="SUPFAM" id="SSF50346">
    <property type="entry name" value="PRC-barrel domain"/>
    <property type="match status" value="1"/>
</dbReference>
<comment type="subunit">
    <text evidence="5">Binds ribosomal protein uS19.</text>
</comment>
<comment type="similarity">
    <text evidence="5">Belongs to the RimM family.</text>
</comment>
<name>A0A502CH82_9SPHN</name>
<protein>
    <recommendedName>
        <fullName evidence="5">Ribosome maturation factor RimM</fullName>
    </recommendedName>
</protein>
<dbReference type="OrthoDB" id="9788191at2"/>
<dbReference type="GO" id="GO:0006364">
    <property type="term" value="P:rRNA processing"/>
    <property type="evidence" value="ECO:0007669"/>
    <property type="project" value="UniProtKB-UniRule"/>
</dbReference>
<dbReference type="PANTHER" id="PTHR33692:SF1">
    <property type="entry name" value="RIBOSOME MATURATION FACTOR RIMM"/>
    <property type="match status" value="1"/>
</dbReference>
<comment type="function">
    <text evidence="5">An accessory protein needed during the final step in the assembly of 30S ribosomal subunit, possibly for assembly of the head region. Essential for efficient processing of 16S rRNA. May be needed both before and after RbfA during the maturation of 16S rRNA. It has affinity for free ribosomal 30S subunits but not for 70S ribosomes.</text>
</comment>
<dbReference type="GO" id="GO:0042274">
    <property type="term" value="P:ribosomal small subunit biogenesis"/>
    <property type="evidence" value="ECO:0007669"/>
    <property type="project" value="UniProtKB-UniRule"/>
</dbReference>
<evidence type="ECO:0000256" key="4">
    <source>
        <dbReference type="ARBA" id="ARBA00023186"/>
    </source>
</evidence>
<evidence type="ECO:0000259" key="7">
    <source>
        <dbReference type="Pfam" id="PF24986"/>
    </source>
</evidence>
<keyword evidence="3 5" id="KW-0698">rRNA processing</keyword>
<dbReference type="HAMAP" id="MF_00014">
    <property type="entry name" value="Ribosome_mat_RimM"/>
    <property type="match status" value="1"/>
</dbReference>
<sequence length="172" mass="17983">MSPAKTVDRPRADAAVTLAVVIGAHGIGGQVRLKVFAENFGAYRSFNHGALTLVSSAPGNNGLIVRFAEVPDRTAAEALRGTELTVPRASLPALGEGEYYHADLLGLPVVSTTGEAIGTVVAIDDFGAGDVIEIEREAIDGAPGKRFMVPMNADAVPEWDDARLIVAADFVE</sequence>
<reference evidence="8 9" key="1">
    <citation type="journal article" date="2019" name="Environ. Microbiol.">
        <title>Species interactions and distinct microbial communities in high Arctic permafrost affected cryosols are associated with the CH4 and CO2 gas fluxes.</title>
        <authorList>
            <person name="Altshuler I."/>
            <person name="Hamel J."/>
            <person name="Turney S."/>
            <person name="Magnuson E."/>
            <person name="Levesque R."/>
            <person name="Greer C."/>
            <person name="Whyte L.G."/>
        </authorList>
    </citation>
    <scope>NUCLEOTIDE SEQUENCE [LARGE SCALE GENOMIC DNA]</scope>
    <source>
        <strain evidence="8 9">S5.1</strain>
    </source>
</reference>
<dbReference type="AlphaFoldDB" id="A0A502CH82"/>
<evidence type="ECO:0000256" key="5">
    <source>
        <dbReference type="HAMAP-Rule" id="MF_00014"/>
    </source>
</evidence>
<dbReference type="GO" id="GO:0043022">
    <property type="term" value="F:ribosome binding"/>
    <property type="evidence" value="ECO:0007669"/>
    <property type="project" value="InterPro"/>
</dbReference>
<accession>A0A502CH82</accession>
<dbReference type="Pfam" id="PF01782">
    <property type="entry name" value="RimM"/>
    <property type="match status" value="1"/>
</dbReference>
<gene>
    <name evidence="5 8" type="primary">rimM</name>
    <name evidence="8" type="ORF">EAH84_09145</name>
</gene>
<comment type="subcellular location">
    <subcellularLocation>
        <location evidence="5">Cytoplasm</location>
    </subcellularLocation>
</comment>
<dbReference type="RefSeq" id="WP_140871014.1">
    <property type="nucleotide sequence ID" value="NZ_RCZK01000006.1"/>
</dbReference>
<dbReference type="InterPro" id="IPR011033">
    <property type="entry name" value="PRC_barrel-like_sf"/>
</dbReference>
<dbReference type="InterPro" id="IPR002676">
    <property type="entry name" value="RimM_N"/>
</dbReference>
<evidence type="ECO:0000256" key="3">
    <source>
        <dbReference type="ARBA" id="ARBA00022552"/>
    </source>
</evidence>
<dbReference type="GO" id="GO:0005737">
    <property type="term" value="C:cytoplasm"/>
    <property type="evidence" value="ECO:0007669"/>
    <property type="project" value="UniProtKB-SubCell"/>
</dbReference>
<dbReference type="PANTHER" id="PTHR33692">
    <property type="entry name" value="RIBOSOME MATURATION FACTOR RIMM"/>
    <property type="match status" value="1"/>
</dbReference>
<dbReference type="EMBL" id="RCZK01000006">
    <property type="protein sequence ID" value="TPG12328.1"/>
    <property type="molecule type" value="Genomic_DNA"/>
</dbReference>
<evidence type="ECO:0000259" key="6">
    <source>
        <dbReference type="Pfam" id="PF01782"/>
    </source>
</evidence>
<dbReference type="Pfam" id="PF24986">
    <property type="entry name" value="PRC_RimM"/>
    <property type="match status" value="1"/>
</dbReference>
<dbReference type="Proteomes" id="UP000318413">
    <property type="component" value="Unassembled WGS sequence"/>
</dbReference>
<evidence type="ECO:0000313" key="8">
    <source>
        <dbReference type="EMBL" id="TPG12328.1"/>
    </source>
</evidence>
<organism evidence="8 9">
    <name type="scientific">Sphingomonas oligophenolica</name>
    <dbReference type="NCBI Taxonomy" id="301154"/>
    <lineage>
        <taxon>Bacteria</taxon>
        <taxon>Pseudomonadati</taxon>
        <taxon>Pseudomonadota</taxon>
        <taxon>Alphaproteobacteria</taxon>
        <taxon>Sphingomonadales</taxon>
        <taxon>Sphingomonadaceae</taxon>
        <taxon>Sphingomonas</taxon>
    </lineage>
</organism>
<dbReference type="Gene3D" id="2.40.30.60">
    <property type="entry name" value="RimM"/>
    <property type="match status" value="1"/>
</dbReference>
<proteinExistence type="inferred from homology"/>
<comment type="caution">
    <text evidence="8">The sequence shown here is derived from an EMBL/GenBank/DDBJ whole genome shotgun (WGS) entry which is preliminary data.</text>
</comment>
<evidence type="ECO:0000256" key="2">
    <source>
        <dbReference type="ARBA" id="ARBA00022517"/>
    </source>
</evidence>
<evidence type="ECO:0000313" key="9">
    <source>
        <dbReference type="Proteomes" id="UP000318413"/>
    </source>
</evidence>
<keyword evidence="2 5" id="KW-0690">Ribosome biogenesis</keyword>
<evidence type="ECO:0000256" key="1">
    <source>
        <dbReference type="ARBA" id="ARBA00022490"/>
    </source>
</evidence>
<comment type="domain">
    <text evidence="5">The PRC barrel domain binds ribosomal protein uS19.</text>
</comment>
<feature type="domain" description="RimM N-terminal" evidence="6">
    <location>
        <begin position="18"/>
        <end position="89"/>
    </location>
</feature>
<feature type="domain" description="Ribosome maturation factor RimM PRC barrel" evidence="7">
    <location>
        <begin position="102"/>
        <end position="164"/>
    </location>
</feature>
<keyword evidence="9" id="KW-1185">Reference proteome</keyword>
<dbReference type="InterPro" id="IPR056792">
    <property type="entry name" value="PRC_RimM"/>
</dbReference>
<dbReference type="SUPFAM" id="SSF50447">
    <property type="entry name" value="Translation proteins"/>
    <property type="match status" value="1"/>
</dbReference>
<dbReference type="InterPro" id="IPR011961">
    <property type="entry name" value="RimM"/>
</dbReference>
<keyword evidence="1 5" id="KW-0963">Cytoplasm</keyword>
<dbReference type="GO" id="GO:0005840">
    <property type="term" value="C:ribosome"/>
    <property type="evidence" value="ECO:0007669"/>
    <property type="project" value="InterPro"/>
</dbReference>
<dbReference type="InterPro" id="IPR009000">
    <property type="entry name" value="Transl_B-barrel_sf"/>
</dbReference>
<dbReference type="Gene3D" id="2.30.30.240">
    <property type="entry name" value="PRC-barrel domain"/>
    <property type="match status" value="1"/>
</dbReference>
<dbReference type="InterPro" id="IPR036976">
    <property type="entry name" value="RimM_N_sf"/>
</dbReference>